<proteinExistence type="predicted"/>
<dbReference type="OrthoDB" id="2307471at2"/>
<evidence type="ECO:0008006" key="3">
    <source>
        <dbReference type="Google" id="ProtNLM"/>
    </source>
</evidence>
<sequence>MEFTFEGTDQNKAETAKKVRKFLEYDFQNYLNRAGMHRTDLSSPQLDPTGVSSHGGNSAENKMFRLYDYQAKCLAVYQTIMDCEENENKGIRSKSILKLRYLDDLSDSQVEARLHLSGSRYRYKKNRALCEFADRLHKWATINDTNLPDLSVYK</sequence>
<protein>
    <recommendedName>
        <fullName evidence="3">ArpU family transcriptional regulator</fullName>
    </recommendedName>
</protein>
<dbReference type="AlphaFoldDB" id="A0A0R1U966"/>
<dbReference type="PATRIC" id="fig|1423763.3.peg.525"/>
<reference evidence="1 2" key="1">
    <citation type="journal article" date="2015" name="Genome Announc.">
        <title>Expanding the biotechnology potential of lactobacilli through comparative genomics of 213 strains and associated genera.</title>
        <authorList>
            <person name="Sun Z."/>
            <person name="Harris H.M."/>
            <person name="McCann A."/>
            <person name="Guo C."/>
            <person name="Argimon S."/>
            <person name="Zhang W."/>
            <person name="Yang X."/>
            <person name="Jeffery I.B."/>
            <person name="Cooney J.C."/>
            <person name="Kagawa T.F."/>
            <person name="Liu W."/>
            <person name="Song Y."/>
            <person name="Salvetti E."/>
            <person name="Wrobel A."/>
            <person name="Rasinkangas P."/>
            <person name="Parkhill J."/>
            <person name="Rea M.C."/>
            <person name="O'Sullivan O."/>
            <person name="Ritari J."/>
            <person name="Douillard F.P."/>
            <person name="Paul Ross R."/>
            <person name="Yang R."/>
            <person name="Briner A.E."/>
            <person name="Felis G.E."/>
            <person name="de Vos W.M."/>
            <person name="Barrangou R."/>
            <person name="Klaenhammer T.R."/>
            <person name="Caufield P.W."/>
            <person name="Cui Y."/>
            <person name="Zhang H."/>
            <person name="O'Toole P.W."/>
        </authorList>
    </citation>
    <scope>NUCLEOTIDE SEQUENCE [LARGE SCALE GENOMIC DNA]</scope>
    <source>
        <strain evidence="1 2">DSM 16043</strain>
    </source>
</reference>
<keyword evidence="2" id="KW-1185">Reference proteome</keyword>
<dbReference type="Proteomes" id="UP000051036">
    <property type="component" value="Unassembled WGS sequence"/>
</dbReference>
<dbReference type="EMBL" id="AZFM01000017">
    <property type="protein sequence ID" value="KRL89873.1"/>
    <property type="molecule type" value="Genomic_DNA"/>
</dbReference>
<evidence type="ECO:0000313" key="1">
    <source>
        <dbReference type="EMBL" id="KRL89873.1"/>
    </source>
</evidence>
<dbReference type="STRING" id="1423763.FC46_GL000521"/>
<comment type="caution">
    <text evidence="1">The sequence shown here is derived from an EMBL/GenBank/DDBJ whole genome shotgun (WGS) entry which is preliminary data.</text>
</comment>
<gene>
    <name evidence="1" type="ORF">FC46_GL000521</name>
</gene>
<accession>A0A0R1U966</accession>
<dbReference type="InterPro" id="IPR006524">
    <property type="entry name" value="ArpU-like"/>
</dbReference>
<dbReference type="NCBIfam" id="TIGR01637">
    <property type="entry name" value="phage_arpU"/>
    <property type="match status" value="1"/>
</dbReference>
<name>A0A0R1U966_9LACO</name>
<dbReference type="RefSeq" id="WP_157046791.1">
    <property type="nucleotide sequence ID" value="NZ_AZFM01000017.1"/>
</dbReference>
<evidence type="ECO:0000313" key="2">
    <source>
        <dbReference type="Proteomes" id="UP000051036"/>
    </source>
</evidence>
<organism evidence="1 2">
    <name type="scientific">Lactobacillus kalixensis DSM 16043</name>
    <dbReference type="NCBI Taxonomy" id="1423763"/>
    <lineage>
        <taxon>Bacteria</taxon>
        <taxon>Bacillati</taxon>
        <taxon>Bacillota</taxon>
        <taxon>Bacilli</taxon>
        <taxon>Lactobacillales</taxon>
        <taxon>Lactobacillaceae</taxon>
        <taxon>Lactobacillus</taxon>
    </lineage>
</organism>